<comment type="caution">
    <text evidence="2">The sequence shown here is derived from an EMBL/GenBank/DDBJ whole genome shotgun (WGS) entry which is preliminary data.</text>
</comment>
<organism evidence="2 3">
    <name type="scientific">Mediterraneibacter gnavus</name>
    <name type="common">Ruminococcus gnavus</name>
    <dbReference type="NCBI Taxonomy" id="33038"/>
    <lineage>
        <taxon>Bacteria</taxon>
        <taxon>Bacillati</taxon>
        <taxon>Bacillota</taxon>
        <taxon>Clostridia</taxon>
        <taxon>Lachnospirales</taxon>
        <taxon>Lachnospiraceae</taxon>
        <taxon>Mediterraneibacter</taxon>
    </lineage>
</organism>
<evidence type="ECO:0000313" key="2">
    <source>
        <dbReference type="EMBL" id="RHJ11590.1"/>
    </source>
</evidence>
<accession>A0A8B3BST6</accession>
<sequence length="342" mass="39019">MFLYNIESIAKKLQIDYEDITSHIEHMGVRGTSREDVLRQRIKELLPQKFTVGNGIITDCQGKQSRQQDFFVYDAFNSPTFLQTESSCIIPVESVYATIEVKSTLNKDTLRQSVENIKSVKELELSVLHNSPFIPQKYNYIFGAIFAYSSETTIETIAKNLGEFCKEIPYSQQPNIVCILNQGIIIHTPKVEGRQIEITPSEKTTIAIIRNSLELNLYLFYLVLQQHLNTTKNFPPNLLKYAEKSGALNNLQIYIPLDLIPEDFSLKAGKTNFTGEEVQFLGKYNEIIFKAFTKQLTPEDLKKHSLSEEQVAEIINKFSAIIKRSFGDGVTVKSIEQTKENK</sequence>
<dbReference type="CDD" id="cd21173">
    <property type="entry name" value="NucC-like"/>
    <property type="match status" value="1"/>
</dbReference>
<dbReference type="Proteomes" id="UP000283992">
    <property type="component" value="Unassembled WGS sequence"/>
</dbReference>
<evidence type="ECO:0000313" key="3">
    <source>
        <dbReference type="Proteomes" id="UP000283992"/>
    </source>
</evidence>
<reference evidence="2 3" key="1">
    <citation type="submission" date="2018-08" db="EMBL/GenBank/DDBJ databases">
        <title>A genome reference for cultivated species of the human gut microbiota.</title>
        <authorList>
            <person name="Zou Y."/>
            <person name="Xue W."/>
            <person name="Luo G."/>
        </authorList>
    </citation>
    <scope>NUCLEOTIDE SEQUENCE [LARGE SCALE GENOMIC DNA]</scope>
    <source>
        <strain evidence="2 3">AM12-54</strain>
    </source>
</reference>
<protein>
    <recommendedName>
        <fullName evidence="1">DUF6602 domain-containing protein</fullName>
    </recommendedName>
</protein>
<dbReference type="Pfam" id="PF20247">
    <property type="entry name" value="DUF6602"/>
    <property type="match status" value="1"/>
</dbReference>
<proteinExistence type="predicted"/>
<dbReference type="RefSeq" id="WP_117636707.1">
    <property type="nucleotide sequence ID" value="NZ_CAXSNP010000021.1"/>
</dbReference>
<evidence type="ECO:0000259" key="1">
    <source>
        <dbReference type="Pfam" id="PF20247"/>
    </source>
</evidence>
<name>A0A8B3BST6_MEDGN</name>
<feature type="domain" description="DUF6602" evidence="1">
    <location>
        <begin position="21"/>
        <end position="123"/>
    </location>
</feature>
<dbReference type="InterPro" id="IPR046537">
    <property type="entry name" value="DUF6602"/>
</dbReference>
<gene>
    <name evidence="2" type="ORF">DW142_09655</name>
</gene>
<dbReference type="EMBL" id="QRLN01000011">
    <property type="protein sequence ID" value="RHJ11590.1"/>
    <property type="molecule type" value="Genomic_DNA"/>
</dbReference>
<dbReference type="AlphaFoldDB" id="A0A8B3BST6"/>